<dbReference type="EC" id="2.7.13.3" evidence="2"/>
<dbReference type="CDD" id="cd06225">
    <property type="entry name" value="HAMP"/>
    <property type="match status" value="1"/>
</dbReference>
<keyword evidence="7" id="KW-1133">Transmembrane helix</keyword>
<protein>
    <recommendedName>
        <fullName evidence="2">histidine kinase</fullName>
        <ecNumber evidence="2">2.7.13.3</ecNumber>
    </recommendedName>
</protein>
<evidence type="ECO:0000256" key="6">
    <source>
        <dbReference type="ARBA" id="ARBA00022840"/>
    </source>
</evidence>
<feature type="domain" description="Histidine kinase" evidence="8">
    <location>
        <begin position="422"/>
        <end position="626"/>
    </location>
</feature>
<dbReference type="SMART" id="SM00387">
    <property type="entry name" value="HATPase_c"/>
    <property type="match status" value="1"/>
</dbReference>
<evidence type="ECO:0000256" key="1">
    <source>
        <dbReference type="ARBA" id="ARBA00000085"/>
    </source>
</evidence>
<feature type="domain" description="HAMP" evidence="9">
    <location>
        <begin position="330"/>
        <end position="382"/>
    </location>
</feature>
<evidence type="ECO:0000256" key="5">
    <source>
        <dbReference type="ARBA" id="ARBA00022777"/>
    </source>
</evidence>
<keyword evidence="7" id="KW-0472">Membrane</keyword>
<reference evidence="10 11" key="1">
    <citation type="submission" date="2019-06" db="EMBL/GenBank/DDBJ databases">
        <title>Complete genome sequence of Methanoculleus chikugoensis strain MG62.</title>
        <authorList>
            <person name="Asakawa S."/>
            <person name="Dianou D."/>
        </authorList>
    </citation>
    <scope>NUCLEOTIDE SEQUENCE [LARGE SCALE GENOMIC DNA]</scope>
    <source>
        <strain evidence="10 11">MG62</strain>
    </source>
</reference>
<keyword evidence="7" id="KW-0812">Transmembrane</keyword>
<keyword evidence="5" id="KW-0418">Kinase</keyword>
<evidence type="ECO:0000256" key="2">
    <source>
        <dbReference type="ARBA" id="ARBA00012438"/>
    </source>
</evidence>
<dbReference type="GeneID" id="66129570"/>
<dbReference type="InterPro" id="IPR003594">
    <property type="entry name" value="HATPase_dom"/>
</dbReference>
<gene>
    <name evidence="10" type="ORF">MchiMG62_00740</name>
</gene>
<evidence type="ECO:0000256" key="3">
    <source>
        <dbReference type="ARBA" id="ARBA00022679"/>
    </source>
</evidence>
<dbReference type="InterPro" id="IPR003660">
    <property type="entry name" value="HAMP_dom"/>
</dbReference>
<evidence type="ECO:0000259" key="8">
    <source>
        <dbReference type="PROSITE" id="PS50109"/>
    </source>
</evidence>
<dbReference type="PROSITE" id="PS50109">
    <property type="entry name" value="HIS_KIN"/>
    <property type="match status" value="1"/>
</dbReference>
<evidence type="ECO:0000256" key="7">
    <source>
        <dbReference type="SAM" id="Phobius"/>
    </source>
</evidence>
<dbReference type="Pfam" id="PF00672">
    <property type="entry name" value="HAMP"/>
    <property type="match status" value="1"/>
</dbReference>
<dbReference type="RefSeq" id="WP_221057406.1">
    <property type="nucleotide sequence ID" value="NZ_AP019781.1"/>
</dbReference>
<accession>A0ABM7H247</accession>
<keyword evidence="3" id="KW-0808">Transferase</keyword>
<dbReference type="Pfam" id="PF02518">
    <property type="entry name" value="HATPase_c"/>
    <property type="match status" value="1"/>
</dbReference>
<dbReference type="SMART" id="SM00304">
    <property type="entry name" value="HAMP"/>
    <property type="match status" value="1"/>
</dbReference>
<dbReference type="CDD" id="cd00075">
    <property type="entry name" value="HATPase"/>
    <property type="match status" value="1"/>
</dbReference>
<dbReference type="InterPro" id="IPR005467">
    <property type="entry name" value="His_kinase_dom"/>
</dbReference>
<dbReference type="EMBL" id="AP019781">
    <property type="protein sequence ID" value="BBL66893.1"/>
    <property type="molecule type" value="Genomic_DNA"/>
</dbReference>
<keyword evidence="11" id="KW-1185">Reference proteome</keyword>
<comment type="catalytic activity">
    <reaction evidence="1">
        <text>ATP + protein L-histidine = ADP + protein N-phospho-L-histidine.</text>
        <dbReference type="EC" id="2.7.13.3"/>
    </reaction>
</comment>
<dbReference type="PROSITE" id="PS50885">
    <property type="entry name" value="HAMP"/>
    <property type="match status" value="1"/>
</dbReference>
<dbReference type="PANTHER" id="PTHR44936:SF10">
    <property type="entry name" value="SENSOR PROTEIN RSTB"/>
    <property type="match status" value="1"/>
</dbReference>
<dbReference type="InterPro" id="IPR050980">
    <property type="entry name" value="2C_sensor_his_kinase"/>
</dbReference>
<evidence type="ECO:0000313" key="10">
    <source>
        <dbReference type="EMBL" id="BBL66893.1"/>
    </source>
</evidence>
<sequence length="628" mass="69455">MTAAGGRSPRRFGTHLMLVMILITLPVIGLISALDYRQVAESLIAEEDRLREQTERGVIQSVCLVDAGLNLFDCTLDGQMEEAFVPVLAEYRRAGGDPGEMDLARVKAQLGDEVDVYIINGSGVIEYTTYPPDAGLDFKSIPYFYDRITEIRLGDTFTADRVVAEPASGRLRKYAYMPSPDHRYLFELGLVCSPAGMNRFEPKYQALQDDLMRLNPALEEIRIFDCYGRLVNATDSEIPVDPAAVDIVAREVYEEKRDRTIADPGAGRIVRYLFVDLSAAGSPSDTSRVVELTYTTAPLDARLAGIRLTHVFLGLFAGLAACCIAVPVSRQVTRPVRELVDDINTIAREDLDHRIRVSAGTEFTRLEESIGAMVDSLKENIRRLRASEETARDYSTRLEERVRERTAALDASNRAATLFLDIMIHDINNANTIAIGYTRFLADVLEGERREMAEKMLSRLERSSAIIGSVATHREALESGSALKRVDLDRVIRTEIANHPAARIRYEGRPIAVLADDLLSEVFANLIGNAVKFGDPSVGITVMVEDRGEVVLVSIEDTGPGIPDEKKQRLFTRFGGGDSAMSGLGLGLYICRMLIEHYGGKIRAADRVEGRPEEGTTVCFSLRKAPEE</sequence>
<evidence type="ECO:0000313" key="11">
    <source>
        <dbReference type="Proteomes" id="UP000824969"/>
    </source>
</evidence>
<feature type="transmembrane region" description="Helical" evidence="7">
    <location>
        <begin position="12"/>
        <end position="34"/>
    </location>
</feature>
<evidence type="ECO:0000259" key="9">
    <source>
        <dbReference type="PROSITE" id="PS50885"/>
    </source>
</evidence>
<keyword evidence="4" id="KW-0547">Nucleotide-binding</keyword>
<name>A0ABM7H247_9EURY</name>
<evidence type="ECO:0000256" key="4">
    <source>
        <dbReference type="ARBA" id="ARBA00022741"/>
    </source>
</evidence>
<dbReference type="Proteomes" id="UP000824969">
    <property type="component" value="Chromosome"/>
</dbReference>
<dbReference type="PANTHER" id="PTHR44936">
    <property type="entry name" value="SENSOR PROTEIN CREC"/>
    <property type="match status" value="1"/>
</dbReference>
<proteinExistence type="predicted"/>
<organism evidence="10 11">
    <name type="scientific">Methanoculleus chikugoensis</name>
    <dbReference type="NCBI Taxonomy" id="118126"/>
    <lineage>
        <taxon>Archaea</taxon>
        <taxon>Methanobacteriati</taxon>
        <taxon>Methanobacteriota</taxon>
        <taxon>Stenosarchaea group</taxon>
        <taxon>Methanomicrobia</taxon>
        <taxon>Methanomicrobiales</taxon>
        <taxon>Methanomicrobiaceae</taxon>
        <taxon>Methanoculleus</taxon>
    </lineage>
</organism>
<keyword evidence="6" id="KW-0067">ATP-binding</keyword>